<dbReference type="Gene3D" id="3.50.50.60">
    <property type="entry name" value="FAD/NAD(P)-binding domain"/>
    <property type="match status" value="2"/>
</dbReference>
<protein>
    <submittedName>
        <fullName evidence="7">NAD(P)/FAD-dependent oxidoreductase</fullName>
    </submittedName>
</protein>
<evidence type="ECO:0000313" key="8">
    <source>
        <dbReference type="Proteomes" id="UP000515511"/>
    </source>
</evidence>
<feature type="domain" description="Reductase C-terminal" evidence="6">
    <location>
        <begin position="321"/>
        <end position="406"/>
    </location>
</feature>
<dbReference type="EMBL" id="CP043641">
    <property type="protein sequence ID" value="QNE37296.1"/>
    <property type="molecule type" value="Genomic_DNA"/>
</dbReference>
<dbReference type="Pfam" id="PF07992">
    <property type="entry name" value="Pyr_redox_2"/>
    <property type="match status" value="1"/>
</dbReference>
<keyword evidence="2" id="KW-0285">Flavoprotein</keyword>
<evidence type="ECO:0000256" key="2">
    <source>
        <dbReference type="ARBA" id="ARBA00022630"/>
    </source>
</evidence>
<dbReference type="AlphaFoldDB" id="A0A7G6YFN1"/>
<dbReference type="PANTHER" id="PTHR43557:SF2">
    <property type="entry name" value="RIESKE DOMAIN-CONTAINING PROTEIN-RELATED"/>
    <property type="match status" value="1"/>
</dbReference>
<evidence type="ECO:0000259" key="5">
    <source>
        <dbReference type="Pfam" id="PF07992"/>
    </source>
</evidence>
<gene>
    <name evidence="7" type="ORF">F1C12_20695</name>
</gene>
<dbReference type="InterPro" id="IPR050446">
    <property type="entry name" value="FAD-oxidoreductase/Apoptosis"/>
</dbReference>
<proteinExistence type="predicted"/>
<keyword evidence="4" id="KW-0560">Oxidoreductase</keyword>
<dbReference type="KEGG" id="lse:F1C12_20695"/>
<dbReference type="RefSeq" id="WP_185276701.1">
    <property type="nucleotide sequence ID" value="NZ_CP043641.1"/>
</dbReference>
<evidence type="ECO:0000256" key="3">
    <source>
        <dbReference type="ARBA" id="ARBA00022827"/>
    </source>
</evidence>
<dbReference type="PRINTS" id="PR00368">
    <property type="entry name" value="FADPNR"/>
</dbReference>
<dbReference type="PRINTS" id="PR00411">
    <property type="entry name" value="PNDRDTASEI"/>
</dbReference>
<sequence>MSNPTVVIVGAGLAGATTAVELRERGFGGRILLLGAEKHHPYIRPPLSKEYLKGESDLDDAYVKPADWYADNDVEFLPGTQAGSFDPVAHELFVAGGARITYDSLVLATGAHARPLGVPGSGHGAVFSLRTIEDSQWLRAALEVGSRRVVVVGSGWIGMEVAAAASGYGNEVTVVGRSHVPLAPAIGPELGAVFETLHRDHGVAFRNAAQVSAVEGGDEQVVVLATGERIPADVVVAGVGAIPNTHLAEQSGLALDNGIPTDEAMRTAAEDVYAVGDLANPLLPAIGQRLRNEHWANAIAGGTVAAKAIAGQDASYDDIPYFYSDQYDLGMEYSGYAPLASGARVVFRGDVSAREFIAFWLRENRVVAGMNVNEWDVQEQIQRLIRGREAVDPDRLTDESVDLAEL</sequence>
<evidence type="ECO:0000256" key="4">
    <source>
        <dbReference type="ARBA" id="ARBA00023002"/>
    </source>
</evidence>
<evidence type="ECO:0000259" key="6">
    <source>
        <dbReference type="Pfam" id="PF14759"/>
    </source>
</evidence>
<accession>A0A7G6YFN1</accession>
<dbReference type="Gene3D" id="3.30.390.30">
    <property type="match status" value="1"/>
</dbReference>
<reference evidence="8" key="1">
    <citation type="submission" date="2019-09" db="EMBL/GenBank/DDBJ databases">
        <title>Antimicrobial potential of Antarctic Bacteria.</title>
        <authorList>
            <person name="Benaud N."/>
            <person name="Edwards R.J."/>
            <person name="Ferrari B.C."/>
        </authorList>
    </citation>
    <scope>NUCLEOTIDE SEQUENCE [LARGE SCALE GENOMIC DNA]</scope>
    <source>
        <strain evidence="8">INR9</strain>
    </source>
</reference>
<dbReference type="InterPro" id="IPR023753">
    <property type="entry name" value="FAD/NAD-binding_dom"/>
</dbReference>
<dbReference type="InterPro" id="IPR016156">
    <property type="entry name" value="FAD/NAD-linked_Rdtase_dimer_sf"/>
</dbReference>
<feature type="domain" description="FAD/NAD(P)-binding" evidence="5">
    <location>
        <begin position="5"/>
        <end position="302"/>
    </location>
</feature>
<keyword evidence="3" id="KW-0274">FAD</keyword>
<dbReference type="Pfam" id="PF14759">
    <property type="entry name" value="Reductase_C"/>
    <property type="match status" value="1"/>
</dbReference>
<name>A0A7G6YFN1_9MICO</name>
<dbReference type="SUPFAM" id="SSF55424">
    <property type="entry name" value="FAD/NAD-linked reductases, dimerisation (C-terminal) domain"/>
    <property type="match status" value="1"/>
</dbReference>
<organism evidence="7 8">
    <name type="scientific">Leifsonia shinshuensis</name>
    <dbReference type="NCBI Taxonomy" id="150026"/>
    <lineage>
        <taxon>Bacteria</taxon>
        <taxon>Bacillati</taxon>
        <taxon>Actinomycetota</taxon>
        <taxon>Actinomycetes</taxon>
        <taxon>Micrococcales</taxon>
        <taxon>Microbacteriaceae</taxon>
        <taxon>Leifsonia</taxon>
    </lineage>
</organism>
<dbReference type="InterPro" id="IPR036188">
    <property type="entry name" value="FAD/NAD-bd_sf"/>
</dbReference>
<dbReference type="PANTHER" id="PTHR43557">
    <property type="entry name" value="APOPTOSIS-INDUCING FACTOR 1"/>
    <property type="match status" value="1"/>
</dbReference>
<dbReference type="GO" id="GO:0016651">
    <property type="term" value="F:oxidoreductase activity, acting on NAD(P)H"/>
    <property type="evidence" value="ECO:0007669"/>
    <property type="project" value="TreeGrafter"/>
</dbReference>
<comment type="cofactor">
    <cofactor evidence="1">
        <name>FAD</name>
        <dbReference type="ChEBI" id="CHEBI:57692"/>
    </cofactor>
</comment>
<dbReference type="Proteomes" id="UP000515511">
    <property type="component" value="Chromosome"/>
</dbReference>
<evidence type="ECO:0000256" key="1">
    <source>
        <dbReference type="ARBA" id="ARBA00001974"/>
    </source>
</evidence>
<dbReference type="InterPro" id="IPR028202">
    <property type="entry name" value="Reductase_C"/>
</dbReference>
<dbReference type="SUPFAM" id="SSF51905">
    <property type="entry name" value="FAD/NAD(P)-binding domain"/>
    <property type="match status" value="2"/>
</dbReference>
<evidence type="ECO:0000313" key="7">
    <source>
        <dbReference type="EMBL" id="QNE37296.1"/>
    </source>
</evidence>
<dbReference type="GO" id="GO:0005737">
    <property type="term" value="C:cytoplasm"/>
    <property type="evidence" value="ECO:0007669"/>
    <property type="project" value="TreeGrafter"/>
</dbReference>